<evidence type="ECO:0000313" key="3">
    <source>
        <dbReference type="Proteomes" id="UP000198942"/>
    </source>
</evidence>
<keyword evidence="2" id="KW-0548">Nucleotidyltransferase</keyword>
<reference evidence="3" key="1">
    <citation type="submission" date="2016-10" db="EMBL/GenBank/DDBJ databases">
        <authorList>
            <person name="Varghese N."/>
            <person name="Submissions S."/>
        </authorList>
    </citation>
    <scope>NUCLEOTIDE SEQUENCE [LARGE SCALE GENOMIC DNA]</scope>
    <source>
        <strain evidence="3">Gh-48</strain>
    </source>
</reference>
<dbReference type="PROSITE" id="PS50206">
    <property type="entry name" value="RHODANESE_3"/>
    <property type="match status" value="1"/>
</dbReference>
<dbReference type="Gene3D" id="3.40.250.10">
    <property type="entry name" value="Rhodanese-like domain"/>
    <property type="match status" value="1"/>
</dbReference>
<dbReference type="InterPro" id="IPR050229">
    <property type="entry name" value="GlpE_sulfurtransferase"/>
</dbReference>
<keyword evidence="2" id="KW-0808">Transferase</keyword>
<dbReference type="PANTHER" id="PTHR43031:SF1">
    <property type="entry name" value="PYRIDINE NUCLEOTIDE-DISULPHIDE OXIDOREDUCTASE"/>
    <property type="match status" value="1"/>
</dbReference>
<protein>
    <submittedName>
        <fullName evidence="2">Adenylyltransferase and sulfurtransferase</fullName>
    </submittedName>
</protein>
<evidence type="ECO:0000313" key="2">
    <source>
        <dbReference type="EMBL" id="SEM69651.1"/>
    </source>
</evidence>
<dbReference type="RefSeq" id="WP_091207176.1">
    <property type="nucleotide sequence ID" value="NZ_FOCL01000001.1"/>
</dbReference>
<feature type="domain" description="Rhodanese" evidence="1">
    <location>
        <begin position="18"/>
        <end position="100"/>
    </location>
</feature>
<dbReference type="GO" id="GO:0016779">
    <property type="term" value="F:nucleotidyltransferase activity"/>
    <property type="evidence" value="ECO:0007669"/>
    <property type="project" value="UniProtKB-KW"/>
</dbReference>
<dbReference type="InterPro" id="IPR036873">
    <property type="entry name" value="Rhodanese-like_dom_sf"/>
</dbReference>
<dbReference type="CDD" id="cd00158">
    <property type="entry name" value="RHOD"/>
    <property type="match status" value="1"/>
</dbReference>
<name>A0A1H8AGB3_9SPHI</name>
<dbReference type="SUPFAM" id="SSF52821">
    <property type="entry name" value="Rhodanese/Cell cycle control phosphatase"/>
    <property type="match status" value="1"/>
</dbReference>
<gene>
    <name evidence="2" type="ORF">SAMN05192574_101503</name>
</gene>
<keyword evidence="3" id="KW-1185">Reference proteome</keyword>
<dbReference type="EMBL" id="FOCL01000001">
    <property type="protein sequence ID" value="SEM69651.1"/>
    <property type="molecule type" value="Genomic_DNA"/>
</dbReference>
<dbReference type="STRING" id="551995.SAMN05192574_101503"/>
<evidence type="ECO:0000259" key="1">
    <source>
        <dbReference type="PROSITE" id="PS50206"/>
    </source>
</evidence>
<accession>A0A1H8AGB3</accession>
<dbReference type="SMART" id="SM00450">
    <property type="entry name" value="RHOD"/>
    <property type="match status" value="1"/>
</dbReference>
<dbReference type="Pfam" id="PF00581">
    <property type="entry name" value="Rhodanese"/>
    <property type="match status" value="1"/>
</dbReference>
<organism evidence="2 3">
    <name type="scientific">Mucilaginibacter gossypiicola</name>
    <dbReference type="NCBI Taxonomy" id="551995"/>
    <lineage>
        <taxon>Bacteria</taxon>
        <taxon>Pseudomonadati</taxon>
        <taxon>Bacteroidota</taxon>
        <taxon>Sphingobacteriia</taxon>
        <taxon>Sphingobacteriales</taxon>
        <taxon>Sphingobacteriaceae</taxon>
        <taxon>Mucilaginibacter</taxon>
    </lineage>
</organism>
<sequence length="102" mass="11555">MQPHRQIKATELLERLSEGENLNLIDVREVIEYHTYNIGGDNIPLSSLERKLNGLTYNKTDEIIVICKVGLRSETAQAILEQHGYSNVRNLRGGLIAVQKLK</sequence>
<proteinExistence type="predicted"/>
<dbReference type="AlphaFoldDB" id="A0A1H8AGB3"/>
<dbReference type="OrthoDB" id="9808735at2"/>
<dbReference type="PANTHER" id="PTHR43031">
    <property type="entry name" value="FAD-DEPENDENT OXIDOREDUCTASE"/>
    <property type="match status" value="1"/>
</dbReference>
<dbReference type="Proteomes" id="UP000198942">
    <property type="component" value="Unassembled WGS sequence"/>
</dbReference>
<dbReference type="InterPro" id="IPR001763">
    <property type="entry name" value="Rhodanese-like_dom"/>
</dbReference>